<organism evidence="8 9">
    <name type="scientific">Hydrogenispora ethanolica</name>
    <dbReference type="NCBI Taxonomy" id="1082276"/>
    <lineage>
        <taxon>Bacteria</taxon>
        <taxon>Bacillati</taxon>
        <taxon>Bacillota</taxon>
        <taxon>Hydrogenispora</taxon>
    </lineage>
</organism>
<feature type="transmembrane region" description="Helical" evidence="7">
    <location>
        <begin position="109"/>
        <end position="129"/>
    </location>
</feature>
<dbReference type="Pfam" id="PF03773">
    <property type="entry name" value="ArsP_1"/>
    <property type="match status" value="1"/>
</dbReference>
<reference evidence="8 9" key="1">
    <citation type="submission" date="2019-03" db="EMBL/GenBank/DDBJ databases">
        <title>Genomic Encyclopedia of Type Strains, Phase IV (KMG-IV): sequencing the most valuable type-strain genomes for metagenomic binning, comparative biology and taxonomic classification.</title>
        <authorList>
            <person name="Goeker M."/>
        </authorList>
    </citation>
    <scope>NUCLEOTIDE SEQUENCE [LARGE SCALE GENOMIC DNA]</scope>
    <source>
        <strain evidence="8 9">LX-B</strain>
    </source>
</reference>
<evidence type="ECO:0000256" key="6">
    <source>
        <dbReference type="ARBA" id="ARBA00023136"/>
    </source>
</evidence>
<dbReference type="OrthoDB" id="9798408at2"/>
<comment type="caution">
    <text evidence="8">The sequence shown here is derived from an EMBL/GenBank/DDBJ whole genome shotgun (WGS) entry which is preliminary data.</text>
</comment>
<proteinExistence type="inferred from homology"/>
<keyword evidence="6 7" id="KW-0472">Membrane</keyword>
<dbReference type="RefSeq" id="WP_132016508.1">
    <property type="nucleotide sequence ID" value="NZ_SLUN01000038.1"/>
</dbReference>
<keyword evidence="9" id="KW-1185">Reference proteome</keyword>
<comment type="subcellular location">
    <subcellularLocation>
        <location evidence="1">Cell membrane</location>
        <topology evidence="1">Multi-pass membrane protein</topology>
    </subcellularLocation>
</comment>
<comment type="similarity">
    <text evidence="2">Belongs to the UPF0718 family.</text>
</comment>
<protein>
    <submittedName>
        <fullName evidence="8">Putative permease</fullName>
    </submittedName>
</protein>
<dbReference type="InterPro" id="IPR005524">
    <property type="entry name" value="DUF318"/>
</dbReference>
<evidence type="ECO:0000256" key="2">
    <source>
        <dbReference type="ARBA" id="ARBA00006386"/>
    </source>
</evidence>
<feature type="transmembrane region" description="Helical" evidence="7">
    <location>
        <begin position="45"/>
        <end position="61"/>
    </location>
</feature>
<dbReference type="AlphaFoldDB" id="A0A4R1R364"/>
<dbReference type="Proteomes" id="UP000295008">
    <property type="component" value="Unassembled WGS sequence"/>
</dbReference>
<name>A0A4R1R364_HYDET</name>
<evidence type="ECO:0000313" key="9">
    <source>
        <dbReference type="Proteomes" id="UP000295008"/>
    </source>
</evidence>
<gene>
    <name evidence="8" type="ORF">EDC14_103835</name>
</gene>
<accession>A0A4R1R364</accession>
<feature type="transmembrane region" description="Helical" evidence="7">
    <location>
        <begin position="73"/>
        <end position="97"/>
    </location>
</feature>
<evidence type="ECO:0000313" key="8">
    <source>
        <dbReference type="EMBL" id="TCL59742.1"/>
    </source>
</evidence>
<evidence type="ECO:0000256" key="7">
    <source>
        <dbReference type="SAM" id="Phobius"/>
    </source>
</evidence>
<keyword evidence="3" id="KW-1003">Cell membrane</keyword>
<evidence type="ECO:0000256" key="5">
    <source>
        <dbReference type="ARBA" id="ARBA00022989"/>
    </source>
</evidence>
<dbReference type="EMBL" id="SLUN01000038">
    <property type="protein sequence ID" value="TCL59742.1"/>
    <property type="molecule type" value="Genomic_DNA"/>
</dbReference>
<dbReference type="GO" id="GO:0005886">
    <property type="term" value="C:plasma membrane"/>
    <property type="evidence" value="ECO:0007669"/>
    <property type="project" value="UniProtKB-SubCell"/>
</dbReference>
<evidence type="ECO:0000256" key="1">
    <source>
        <dbReference type="ARBA" id="ARBA00004651"/>
    </source>
</evidence>
<evidence type="ECO:0000256" key="4">
    <source>
        <dbReference type="ARBA" id="ARBA00022692"/>
    </source>
</evidence>
<feature type="transmembrane region" description="Helical" evidence="7">
    <location>
        <begin position="141"/>
        <end position="162"/>
    </location>
</feature>
<sequence length="178" mass="19828">MKQLLKRYRFFLITLLLLLGIAAFDHVRAIKALQVFHFSLKEMLLVIPPVFFLLGFLDVWVPKETMVKYMGPGSGILGVFLAFFIGSAAAGPLYGAFPVAAVLMKKGVSFPNILIFMGAWSTTKIPMFLFEMASLGPQFAWTRLAVDIPGIIVIAFILNQLIGKTEKEALYRKAEELP</sequence>
<evidence type="ECO:0000256" key="3">
    <source>
        <dbReference type="ARBA" id="ARBA00022475"/>
    </source>
</evidence>
<keyword evidence="5 7" id="KW-1133">Transmembrane helix</keyword>
<keyword evidence="4 7" id="KW-0812">Transmembrane</keyword>